<dbReference type="AlphaFoldDB" id="A0A918PVP8"/>
<dbReference type="FunFam" id="3.30.390.30:FF:000001">
    <property type="entry name" value="Dihydrolipoyl dehydrogenase"/>
    <property type="match status" value="1"/>
</dbReference>
<evidence type="ECO:0000256" key="1">
    <source>
        <dbReference type="ARBA" id="ARBA00007532"/>
    </source>
</evidence>
<dbReference type="InterPro" id="IPR036188">
    <property type="entry name" value="FAD/NAD-bd_sf"/>
</dbReference>
<dbReference type="Proteomes" id="UP000619457">
    <property type="component" value="Unassembled WGS sequence"/>
</dbReference>
<dbReference type="Pfam" id="PF07992">
    <property type="entry name" value="Pyr_redox_2"/>
    <property type="match status" value="1"/>
</dbReference>
<keyword evidence="4" id="KW-0560">Oxidoreductase</keyword>
<reference evidence="10" key="2">
    <citation type="submission" date="2020-09" db="EMBL/GenBank/DDBJ databases">
        <authorList>
            <person name="Sun Q."/>
            <person name="Kim S."/>
        </authorList>
    </citation>
    <scope>NUCLEOTIDE SEQUENCE</scope>
    <source>
        <strain evidence="10">KCTC 12368</strain>
    </source>
</reference>
<dbReference type="PANTHER" id="PTHR43014:SF2">
    <property type="entry name" value="MERCURIC REDUCTASE"/>
    <property type="match status" value="1"/>
</dbReference>
<feature type="binding site" evidence="6">
    <location>
        <position position="309"/>
    </location>
    <ligand>
        <name>FAD</name>
        <dbReference type="ChEBI" id="CHEBI:57692"/>
    </ligand>
</feature>
<keyword evidence="2" id="KW-0285">Flavoprotein</keyword>
<evidence type="ECO:0000256" key="2">
    <source>
        <dbReference type="ARBA" id="ARBA00022630"/>
    </source>
</evidence>
<evidence type="ECO:0000256" key="4">
    <source>
        <dbReference type="ARBA" id="ARBA00023002"/>
    </source>
</evidence>
<dbReference type="PRINTS" id="PR00411">
    <property type="entry name" value="PNDRDTASEI"/>
</dbReference>
<feature type="binding site" evidence="6">
    <location>
        <begin position="180"/>
        <end position="187"/>
    </location>
    <ligand>
        <name>NAD(+)</name>
        <dbReference type="ChEBI" id="CHEBI:57540"/>
    </ligand>
</feature>
<proteinExistence type="inferred from homology"/>
<keyword evidence="6" id="KW-0547">Nucleotide-binding</keyword>
<keyword evidence="3 6" id="KW-0274">FAD</keyword>
<dbReference type="InterPro" id="IPR023753">
    <property type="entry name" value="FAD/NAD-binding_dom"/>
</dbReference>
<organism evidence="10 11">
    <name type="scientific">Echinicola pacifica</name>
    <dbReference type="NCBI Taxonomy" id="346377"/>
    <lineage>
        <taxon>Bacteria</taxon>
        <taxon>Pseudomonadati</taxon>
        <taxon>Bacteroidota</taxon>
        <taxon>Cytophagia</taxon>
        <taxon>Cytophagales</taxon>
        <taxon>Cyclobacteriaceae</taxon>
        <taxon>Echinicola</taxon>
    </lineage>
</organism>
<feature type="active site" description="Proton acceptor" evidence="5">
    <location>
        <position position="442"/>
    </location>
</feature>
<reference evidence="10" key="1">
    <citation type="journal article" date="2014" name="Int. J. Syst. Evol. Microbiol.">
        <title>Complete genome sequence of Corynebacterium casei LMG S-19264T (=DSM 44701T), isolated from a smear-ripened cheese.</title>
        <authorList>
            <consortium name="US DOE Joint Genome Institute (JGI-PGF)"/>
            <person name="Walter F."/>
            <person name="Albersmeier A."/>
            <person name="Kalinowski J."/>
            <person name="Ruckert C."/>
        </authorList>
    </citation>
    <scope>NUCLEOTIDE SEQUENCE</scope>
    <source>
        <strain evidence="10">KCTC 12368</strain>
    </source>
</reference>
<evidence type="ECO:0000313" key="11">
    <source>
        <dbReference type="Proteomes" id="UP000619457"/>
    </source>
</evidence>
<feature type="domain" description="FAD/NAD(P)-binding" evidence="9">
    <location>
        <begin position="4"/>
        <end position="323"/>
    </location>
</feature>
<keyword evidence="6" id="KW-0520">NAD</keyword>
<dbReference type="SUPFAM" id="SSF55424">
    <property type="entry name" value="FAD/NAD-linked reductases, dimerisation (C-terminal) domain"/>
    <property type="match status" value="1"/>
</dbReference>
<feature type="binding site" evidence="6">
    <location>
        <position position="50"/>
    </location>
    <ligand>
        <name>FAD</name>
        <dbReference type="ChEBI" id="CHEBI:57692"/>
    </ligand>
</feature>
<evidence type="ECO:0000313" key="10">
    <source>
        <dbReference type="EMBL" id="GGZ22516.1"/>
    </source>
</evidence>
<dbReference type="InterPro" id="IPR001100">
    <property type="entry name" value="Pyr_nuc-diS_OxRdtase"/>
</dbReference>
<dbReference type="SUPFAM" id="SSF51905">
    <property type="entry name" value="FAD/NAD(P)-binding domain"/>
    <property type="match status" value="1"/>
</dbReference>
<dbReference type="PANTHER" id="PTHR43014">
    <property type="entry name" value="MERCURIC REDUCTASE"/>
    <property type="match status" value="1"/>
</dbReference>
<dbReference type="InterPro" id="IPR004099">
    <property type="entry name" value="Pyr_nucl-diS_OxRdtase_dimer"/>
</dbReference>
<dbReference type="Gene3D" id="3.50.50.60">
    <property type="entry name" value="FAD/NAD(P)-binding domain"/>
    <property type="match status" value="2"/>
</dbReference>
<feature type="disulfide bond" description="Redox-active" evidence="7">
    <location>
        <begin position="41"/>
        <end position="46"/>
    </location>
</feature>
<dbReference type="InterPro" id="IPR016156">
    <property type="entry name" value="FAD/NAD-linked_Rdtase_dimer_sf"/>
</dbReference>
<protein>
    <submittedName>
        <fullName evidence="10">Mercuric reductase</fullName>
    </submittedName>
</protein>
<dbReference type="Gene3D" id="3.30.390.30">
    <property type="match status" value="1"/>
</dbReference>
<accession>A0A918PVP8</accession>
<gene>
    <name evidence="10" type="ORF">GCM10007049_14180</name>
</gene>
<name>A0A918PVP8_9BACT</name>
<evidence type="ECO:0000256" key="3">
    <source>
        <dbReference type="ARBA" id="ARBA00022827"/>
    </source>
</evidence>
<feature type="binding site" evidence="6">
    <location>
        <position position="269"/>
    </location>
    <ligand>
        <name>NAD(+)</name>
        <dbReference type="ChEBI" id="CHEBI:57540"/>
    </ligand>
</feature>
<dbReference type="PRINTS" id="PR00368">
    <property type="entry name" value="FADPNR"/>
</dbReference>
<dbReference type="GO" id="GO:0003955">
    <property type="term" value="F:NAD(P)H dehydrogenase (quinone) activity"/>
    <property type="evidence" value="ECO:0007669"/>
    <property type="project" value="TreeGrafter"/>
</dbReference>
<dbReference type="Pfam" id="PF02852">
    <property type="entry name" value="Pyr_redox_dim"/>
    <property type="match status" value="1"/>
</dbReference>
<feature type="domain" description="Pyridine nucleotide-disulphide oxidoreductase dimerisation" evidence="8">
    <location>
        <begin position="344"/>
        <end position="451"/>
    </location>
</feature>
<dbReference type="PIRSF" id="PIRSF000350">
    <property type="entry name" value="Mercury_reductase_MerA"/>
    <property type="match status" value="1"/>
</dbReference>
<evidence type="ECO:0000256" key="6">
    <source>
        <dbReference type="PIRSR" id="PIRSR000350-3"/>
    </source>
</evidence>
<comment type="caution">
    <text evidence="10">The sequence shown here is derived from an EMBL/GenBank/DDBJ whole genome shotgun (WGS) entry which is preliminary data.</text>
</comment>
<comment type="similarity">
    <text evidence="1">Belongs to the class-I pyridine nucleotide-disulfide oxidoreductase family.</text>
</comment>
<sequence>MKNYDAIIIGAGQAGMPLAKKISSKGQTVALIERRAIGGTCINDGCSPTKTMGSSAKVAHMVSRAGDFGVNISGYTIDQQKIKARKNEIIELFRGGAEKSLEKQDEIDILLGEASFVDNHHIDVAFPDESTQRIYGKRIFINSGTSPRVPEIKGLKESPFLTSTSIMELNETPEHLIIMGGGYIGLEFAQMFRRFGSKVTIIDRGDRLVKQEDEDVSEEVSKIFQEDGIDLWSDSEVSEVSYKDGYTLKIKTSKGDKSIKGSHLLVAVGRTPNIPKGIENTKITLSKSGHIETDDYLRTGEKKVYALGDVAGSPPFTHIAYHDAHLVFQTLYQEKPVSKQDRLVPYCMFIDPQLARIGLNEQEAKKKQIKYKSAKFLMEHSGRALETDQTRGFFKVLVDPKSKTILGATILSMDGGEIMAVLQMAMLGGITYDTIASMPIAHPTLAESLNNLMMQLE</sequence>
<dbReference type="RefSeq" id="WP_018472022.1">
    <property type="nucleotide sequence ID" value="NZ_BMWX01000002.1"/>
</dbReference>
<dbReference type="EMBL" id="BMWX01000002">
    <property type="protein sequence ID" value="GGZ22516.1"/>
    <property type="molecule type" value="Genomic_DNA"/>
</dbReference>
<evidence type="ECO:0000256" key="5">
    <source>
        <dbReference type="PIRSR" id="PIRSR000350-2"/>
    </source>
</evidence>
<keyword evidence="11" id="KW-1185">Reference proteome</keyword>
<evidence type="ECO:0000259" key="9">
    <source>
        <dbReference type="Pfam" id="PF07992"/>
    </source>
</evidence>
<dbReference type="GO" id="GO:0050660">
    <property type="term" value="F:flavin adenine dinucleotide binding"/>
    <property type="evidence" value="ECO:0007669"/>
    <property type="project" value="TreeGrafter"/>
</dbReference>
<evidence type="ECO:0000259" key="8">
    <source>
        <dbReference type="Pfam" id="PF02852"/>
    </source>
</evidence>
<evidence type="ECO:0000256" key="7">
    <source>
        <dbReference type="PIRSR" id="PIRSR000350-4"/>
    </source>
</evidence>
<comment type="cofactor">
    <cofactor evidence="6">
        <name>FAD</name>
        <dbReference type="ChEBI" id="CHEBI:57692"/>
    </cofactor>
    <text evidence="6">Binds 1 FAD per subunit.</text>
</comment>